<organism evidence="2 3">
    <name type="scientific">Kocuria marina</name>
    <dbReference type="NCBI Taxonomy" id="223184"/>
    <lineage>
        <taxon>Bacteria</taxon>
        <taxon>Bacillati</taxon>
        <taxon>Actinomycetota</taxon>
        <taxon>Actinomycetes</taxon>
        <taxon>Micrococcales</taxon>
        <taxon>Micrococcaceae</taxon>
        <taxon>Kocuria</taxon>
    </lineage>
</organism>
<accession>A0A0B0DJ63</accession>
<feature type="domain" description="UspA" evidence="1">
    <location>
        <begin position="51"/>
        <end position="113"/>
    </location>
</feature>
<dbReference type="RefSeq" id="WP_035960942.1">
    <property type="nucleotide sequence ID" value="NZ_FXBD01000006.1"/>
</dbReference>
<comment type="caution">
    <text evidence="2">The sequence shown here is derived from an EMBL/GenBank/DDBJ whole genome shotgun (WGS) entry which is preliminary data.</text>
</comment>
<dbReference type="Pfam" id="PF00582">
    <property type="entry name" value="Usp"/>
    <property type="match status" value="1"/>
</dbReference>
<gene>
    <name evidence="2" type="ORF">AS25_02560</name>
</gene>
<protein>
    <submittedName>
        <fullName evidence="2">Universal stress protein UspA</fullName>
    </submittedName>
</protein>
<dbReference type="STRING" id="223184.AS25_02560"/>
<evidence type="ECO:0000313" key="3">
    <source>
        <dbReference type="Proteomes" id="UP000030664"/>
    </source>
</evidence>
<evidence type="ECO:0000259" key="1">
    <source>
        <dbReference type="Pfam" id="PF00582"/>
    </source>
</evidence>
<dbReference type="eggNOG" id="COG0589">
    <property type="taxonomic scope" value="Bacteria"/>
</dbReference>
<dbReference type="EMBL" id="JROM01000011">
    <property type="protein sequence ID" value="KHE75294.1"/>
    <property type="molecule type" value="Genomic_DNA"/>
</dbReference>
<dbReference type="AlphaFoldDB" id="A0A0B0DJ63"/>
<proteinExistence type="predicted"/>
<sequence length="118" mass="12434">MAIILAAAETPAGHAARDFAVQEARRRDTDLVVFPVDGNEPDLSAIPYERVSVEHAAARSRNAVGDLVDATNRAEIDAVVVGVRRRSPAGKIFLGSSAQQIILESAVPVIAVKPAPGR</sequence>
<reference evidence="2 3" key="1">
    <citation type="submission" date="2014-09" db="EMBL/GenBank/DDBJ databases">
        <title>High-quality draft genome sequence of Kocuria marina SO9-6, an actinobacterium isolated from a copper mine.</title>
        <authorList>
            <person name="Castro D.B."/>
            <person name="Pereira L.B."/>
            <person name="Silva M.V."/>
            <person name="Silva B.P."/>
            <person name="Zanardi B.R."/>
            <person name="Carlos C."/>
            <person name="Belgini D.R."/>
            <person name="Limache E.G."/>
            <person name="Lacerda G.V."/>
            <person name="Nery M.B."/>
            <person name="Gomes M.B."/>
            <person name="Souza S."/>
            <person name="Silva T.M."/>
            <person name="Rodrigues V.D."/>
            <person name="Paulino L.C."/>
            <person name="Vicentini R."/>
            <person name="Ferraz L.F."/>
            <person name="Ottoboni L.M."/>
        </authorList>
    </citation>
    <scope>NUCLEOTIDE SEQUENCE [LARGE SCALE GENOMIC DNA]</scope>
    <source>
        <strain evidence="2 3">SO9-6</strain>
    </source>
</reference>
<evidence type="ECO:0000313" key="2">
    <source>
        <dbReference type="EMBL" id="KHE75294.1"/>
    </source>
</evidence>
<dbReference type="Proteomes" id="UP000030664">
    <property type="component" value="Unassembled WGS sequence"/>
</dbReference>
<name>A0A0B0DJ63_9MICC</name>
<dbReference type="InterPro" id="IPR006016">
    <property type="entry name" value="UspA"/>
</dbReference>
<dbReference type="SUPFAM" id="SSF52402">
    <property type="entry name" value="Adenine nucleotide alpha hydrolases-like"/>
    <property type="match status" value="1"/>
</dbReference>
<dbReference type="Gene3D" id="3.40.50.12370">
    <property type="match status" value="1"/>
</dbReference>